<keyword evidence="5" id="KW-0411">Iron-sulfur</keyword>
<keyword evidence="6" id="KW-0456">Lyase</keyword>
<protein>
    <submittedName>
        <fullName evidence="8">Fumarate hydratase</fullName>
    </submittedName>
</protein>
<dbReference type="EMBL" id="CP014230">
    <property type="protein sequence ID" value="AMD92369.1"/>
    <property type="molecule type" value="Genomic_DNA"/>
</dbReference>
<dbReference type="NCBIfam" id="NF004885">
    <property type="entry name" value="PRK06246.1"/>
    <property type="match status" value="1"/>
</dbReference>
<keyword evidence="2" id="KW-0004">4Fe-4S</keyword>
<dbReference type="STRING" id="888061.AXF15_04090"/>
<dbReference type="AlphaFoldDB" id="A0A0X8JP38"/>
<accession>A0A0X8JP38</accession>
<organism evidence="8 9">
    <name type="scientific">Desulfomicrobium orale DSM 12838</name>
    <dbReference type="NCBI Taxonomy" id="888061"/>
    <lineage>
        <taxon>Bacteria</taxon>
        <taxon>Pseudomonadati</taxon>
        <taxon>Thermodesulfobacteriota</taxon>
        <taxon>Desulfovibrionia</taxon>
        <taxon>Desulfovibrionales</taxon>
        <taxon>Desulfomicrobiaceae</taxon>
        <taxon>Desulfomicrobium</taxon>
    </lineage>
</organism>
<dbReference type="PANTHER" id="PTHR30389:SF17">
    <property type="entry name" value="L(+)-TARTRATE DEHYDRATASE SUBUNIT ALPHA-RELATED"/>
    <property type="match status" value="1"/>
</dbReference>
<evidence type="ECO:0000313" key="9">
    <source>
        <dbReference type="Proteomes" id="UP000063964"/>
    </source>
</evidence>
<evidence type="ECO:0000256" key="3">
    <source>
        <dbReference type="ARBA" id="ARBA00022723"/>
    </source>
</evidence>
<evidence type="ECO:0000256" key="4">
    <source>
        <dbReference type="ARBA" id="ARBA00023004"/>
    </source>
</evidence>
<dbReference type="GO" id="GO:0016829">
    <property type="term" value="F:lyase activity"/>
    <property type="evidence" value="ECO:0007669"/>
    <property type="project" value="UniProtKB-KW"/>
</dbReference>
<keyword evidence="4" id="KW-0408">Iron</keyword>
<evidence type="ECO:0000256" key="5">
    <source>
        <dbReference type="ARBA" id="ARBA00023014"/>
    </source>
</evidence>
<reference evidence="9" key="1">
    <citation type="submission" date="2016-02" db="EMBL/GenBank/DDBJ databases">
        <authorList>
            <person name="Holder M.E."/>
            <person name="Ajami N.J."/>
            <person name="Petrosino J.F."/>
        </authorList>
    </citation>
    <scope>NUCLEOTIDE SEQUENCE [LARGE SCALE GENOMIC DNA]</scope>
    <source>
        <strain evidence="9">DSM 12838</strain>
    </source>
</reference>
<sequence length="279" mass="30355">MRTLNADDVVEAVARMCVDANRYLPEDVRERFAHCAAGEDTPAAREVFRQLTENYQLAEETGLPLCQDTGLAVFFVDVGEDLRVEGMNLREAINEGVRKGYTEGFLRKSVCDPLTRANTRDNTPAVIHFDIVPGDRLKIAFMAKGGGSENMSRVTMLAPAQGWPGIRKFVLERVAEAGPNPCPPTVVGIGVGGTFDYAPILAKKALMRKLGDTNPDPRLDAMEKELLADLNKLGIGPMGLGGRTTTLDVKIAMSPCHIASLPLAVNIQCHSSRHQEVEL</sequence>
<dbReference type="KEGG" id="doa:AXF15_04090"/>
<dbReference type="InterPro" id="IPR004646">
    <property type="entry name" value="Fe-S_hydro-lyase_TtdA-typ_cat"/>
</dbReference>
<dbReference type="PANTHER" id="PTHR30389">
    <property type="entry name" value="FUMARATE HYDRATASE-RELATED"/>
    <property type="match status" value="1"/>
</dbReference>
<evidence type="ECO:0000259" key="7">
    <source>
        <dbReference type="Pfam" id="PF05681"/>
    </source>
</evidence>
<evidence type="ECO:0000313" key="8">
    <source>
        <dbReference type="EMBL" id="AMD92369.1"/>
    </source>
</evidence>
<comment type="similarity">
    <text evidence="1">Belongs to the class-I fumarase family.</text>
</comment>
<dbReference type="GO" id="GO:0046872">
    <property type="term" value="F:metal ion binding"/>
    <property type="evidence" value="ECO:0007669"/>
    <property type="project" value="UniProtKB-KW"/>
</dbReference>
<dbReference type="NCBIfam" id="TIGR00722">
    <property type="entry name" value="ttdA_fumA_fumB"/>
    <property type="match status" value="1"/>
</dbReference>
<gene>
    <name evidence="8" type="ORF">AXF15_04090</name>
</gene>
<dbReference type="GO" id="GO:0051539">
    <property type="term" value="F:4 iron, 4 sulfur cluster binding"/>
    <property type="evidence" value="ECO:0007669"/>
    <property type="project" value="UniProtKB-KW"/>
</dbReference>
<dbReference type="Pfam" id="PF05681">
    <property type="entry name" value="Fumerase"/>
    <property type="match status" value="1"/>
</dbReference>
<dbReference type="InterPro" id="IPR051208">
    <property type="entry name" value="Class-I_Fumarase/Tartrate_DH"/>
</dbReference>
<dbReference type="OrthoDB" id="9798978at2"/>
<keyword evidence="9" id="KW-1185">Reference proteome</keyword>
<keyword evidence="3" id="KW-0479">Metal-binding</keyword>
<proteinExistence type="inferred from homology"/>
<evidence type="ECO:0000256" key="6">
    <source>
        <dbReference type="ARBA" id="ARBA00023239"/>
    </source>
</evidence>
<dbReference type="Proteomes" id="UP000063964">
    <property type="component" value="Chromosome"/>
</dbReference>
<evidence type="ECO:0000256" key="2">
    <source>
        <dbReference type="ARBA" id="ARBA00022485"/>
    </source>
</evidence>
<evidence type="ECO:0000256" key="1">
    <source>
        <dbReference type="ARBA" id="ARBA00008876"/>
    </source>
</evidence>
<name>A0A0X8JP38_9BACT</name>
<feature type="domain" description="Fe-S hydro-lyase tartrate dehydratase alpha-type catalytic" evidence="7">
    <location>
        <begin position="11"/>
        <end position="277"/>
    </location>
</feature>